<gene>
    <name evidence="2" type="ORF">V9T40_003812</name>
</gene>
<evidence type="ECO:0000256" key="1">
    <source>
        <dbReference type="SAM" id="MobiDB-lite"/>
    </source>
</evidence>
<keyword evidence="3" id="KW-1185">Reference proteome</keyword>
<protein>
    <submittedName>
        <fullName evidence="2">Uncharacterized protein</fullName>
    </submittedName>
</protein>
<reference evidence="2 3" key="1">
    <citation type="submission" date="2024-03" db="EMBL/GenBank/DDBJ databases">
        <title>Adaptation during the transition from Ophiocordyceps entomopathogen to insect associate is accompanied by gene loss and intensified selection.</title>
        <authorList>
            <person name="Ward C.M."/>
            <person name="Onetto C.A."/>
            <person name="Borneman A.R."/>
        </authorList>
    </citation>
    <scope>NUCLEOTIDE SEQUENCE [LARGE SCALE GENOMIC DNA]</scope>
    <source>
        <strain evidence="2">AWRI1</strain>
        <tissue evidence="2">Single Adult Female</tissue>
    </source>
</reference>
<dbReference type="AlphaFoldDB" id="A0AAN9Y8A3"/>
<evidence type="ECO:0000313" key="2">
    <source>
        <dbReference type="EMBL" id="KAK7603813.1"/>
    </source>
</evidence>
<comment type="caution">
    <text evidence="2">The sequence shown here is derived from an EMBL/GenBank/DDBJ whole genome shotgun (WGS) entry which is preliminary data.</text>
</comment>
<evidence type="ECO:0000313" key="3">
    <source>
        <dbReference type="Proteomes" id="UP001367676"/>
    </source>
</evidence>
<dbReference type="Proteomes" id="UP001367676">
    <property type="component" value="Unassembled WGS sequence"/>
</dbReference>
<proteinExistence type="predicted"/>
<accession>A0AAN9Y8A3</accession>
<feature type="region of interest" description="Disordered" evidence="1">
    <location>
        <begin position="79"/>
        <end position="98"/>
    </location>
</feature>
<name>A0AAN9Y8A3_9HEMI</name>
<sequence>MFLTVRGKVQKALLIPPSGIVINITPERSQNLNNQASQSQHENFAIFYDTRAVKGPEKWTLVADGNKYNMSLLTLLTKKDGGDEPSLQNRRNDRIPFDDYNANEEKSIYQRDIYPDSQPPKSADALTNRLGFGIAASFAKGQRPKLIADPLAGGFLTKIDVDLQSNLYAFPGEDVQVIFQVLNNKPLPHIHKFDCFYQQQLCFIQPLS</sequence>
<organism evidence="2 3">
    <name type="scientific">Parthenolecanium corni</name>
    <dbReference type="NCBI Taxonomy" id="536013"/>
    <lineage>
        <taxon>Eukaryota</taxon>
        <taxon>Metazoa</taxon>
        <taxon>Ecdysozoa</taxon>
        <taxon>Arthropoda</taxon>
        <taxon>Hexapoda</taxon>
        <taxon>Insecta</taxon>
        <taxon>Pterygota</taxon>
        <taxon>Neoptera</taxon>
        <taxon>Paraneoptera</taxon>
        <taxon>Hemiptera</taxon>
        <taxon>Sternorrhyncha</taxon>
        <taxon>Coccoidea</taxon>
        <taxon>Coccidae</taxon>
        <taxon>Parthenolecanium</taxon>
    </lineage>
</organism>
<dbReference type="EMBL" id="JBBCAQ010000006">
    <property type="protein sequence ID" value="KAK7603813.1"/>
    <property type="molecule type" value="Genomic_DNA"/>
</dbReference>